<dbReference type="EMBL" id="BSFF01000002">
    <property type="protein sequence ID" value="GLK56148.1"/>
    <property type="molecule type" value="Genomic_DNA"/>
</dbReference>
<gene>
    <name evidence="2" type="ORF">GCM10008170_21670</name>
</gene>
<comment type="caution">
    <text evidence="2">The sequence shown here is derived from an EMBL/GenBank/DDBJ whole genome shotgun (WGS) entry which is preliminary data.</text>
</comment>
<evidence type="ECO:0000313" key="2">
    <source>
        <dbReference type="EMBL" id="GLK56148.1"/>
    </source>
</evidence>
<evidence type="ECO:0000259" key="1">
    <source>
        <dbReference type="Pfam" id="PF00565"/>
    </source>
</evidence>
<dbReference type="PROSITE" id="PS01284">
    <property type="entry name" value="TNASE_2"/>
    <property type="match status" value="1"/>
</dbReference>
<accession>A0A9W6ITD3</accession>
<dbReference type="GO" id="GO:0003676">
    <property type="term" value="F:nucleic acid binding"/>
    <property type="evidence" value="ECO:0007669"/>
    <property type="project" value="InterPro"/>
</dbReference>
<dbReference type="Gene3D" id="2.40.50.90">
    <property type="match status" value="1"/>
</dbReference>
<proteinExistence type="predicted"/>
<organism evidence="2 3">
    <name type="scientific">Methylopila capsulata</name>
    <dbReference type="NCBI Taxonomy" id="61654"/>
    <lineage>
        <taxon>Bacteria</taxon>
        <taxon>Pseudomonadati</taxon>
        <taxon>Pseudomonadota</taxon>
        <taxon>Alphaproteobacteria</taxon>
        <taxon>Hyphomicrobiales</taxon>
        <taxon>Methylopilaceae</taxon>
        <taxon>Methylopila</taxon>
    </lineage>
</organism>
<dbReference type="InterPro" id="IPR002071">
    <property type="entry name" value="Thermonucl_AS"/>
</dbReference>
<name>A0A9W6ITD3_9HYPH</name>
<sequence>MELYRAEAARDRLRALVQTGEVRLERTGKDRYGRTVGVVYIGEQDVGAALVREGHAKPWPKLTRAERPTWCGPS</sequence>
<evidence type="ECO:0000313" key="3">
    <source>
        <dbReference type="Proteomes" id="UP001143400"/>
    </source>
</evidence>
<dbReference type="Pfam" id="PF00565">
    <property type="entry name" value="SNase"/>
    <property type="match status" value="1"/>
</dbReference>
<dbReference type="SUPFAM" id="SSF50199">
    <property type="entry name" value="Staphylococcal nuclease"/>
    <property type="match status" value="1"/>
</dbReference>
<dbReference type="AlphaFoldDB" id="A0A9W6ITD3"/>
<reference evidence="2" key="1">
    <citation type="journal article" date="2014" name="Int. J. Syst. Evol. Microbiol.">
        <title>Complete genome sequence of Corynebacterium casei LMG S-19264T (=DSM 44701T), isolated from a smear-ripened cheese.</title>
        <authorList>
            <consortium name="US DOE Joint Genome Institute (JGI-PGF)"/>
            <person name="Walter F."/>
            <person name="Albersmeier A."/>
            <person name="Kalinowski J."/>
            <person name="Ruckert C."/>
        </authorList>
    </citation>
    <scope>NUCLEOTIDE SEQUENCE</scope>
    <source>
        <strain evidence="2">VKM B-1606</strain>
    </source>
</reference>
<reference evidence="2" key="2">
    <citation type="submission" date="2023-01" db="EMBL/GenBank/DDBJ databases">
        <authorList>
            <person name="Sun Q."/>
            <person name="Evtushenko L."/>
        </authorList>
    </citation>
    <scope>NUCLEOTIDE SEQUENCE</scope>
    <source>
        <strain evidence="2">VKM B-1606</strain>
    </source>
</reference>
<feature type="domain" description="TNase-like" evidence="1">
    <location>
        <begin position="7"/>
        <end position="57"/>
    </location>
</feature>
<dbReference type="GO" id="GO:0004518">
    <property type="term" value="F:nuclease activity"/>
    <property type="evidence" value="ECO:0007669"/>
    <property type="project" value="InterPro"/>
</dbReference>
<dbReference type="InterPro" id="IPR016071">
    <property type="entry name" value="Staphylococal_nuclease_OB-fold"/>
</dbReference>
<dbReference type="InterPro" id="IPR035437">
    <property type="entry name" value="SNase_OB-fold_sf"/>
</dbReference>
<dbReference type="Proteomes" id="UP001143400">
    <property type="component" value="Unassembled WGS sequence"/>
</dbReference>
<protein>
    <recommendedName>
        <fullName evidence="1">TNase-like domain-containing protein</fullName>
    </recommendedName>
</protein>